<proteinExistence type="predicted"/>
<evidence type="ECO:0008006" key="4">
    <source>
        <dbReference type="Google" id="ProtNLM"/>
    </source>
</evidence>
<evidence type="ECO:0000313" key="2">
    <source>
        <dbReference type="EMBL" id="MCZ3374243.1"/>
    </source>
</evidence>
<keyword evidence="3" id="KW-1185">Reference proteome</keyword>
<dbReference type="SUPFAM" id="SSF50494">
    <property type="entry name" value="Trypsin-like serine proteases"/>
    <property type="match status" value="1"/>
</dbReference>
<dbReference type="Proteomes" id="UP001074446">
    <property type="component" value="Unassembled WGS sequence"/>
</dbReference>
<accession>A0A9E5AAC7</accession>
<dbReference type="RefSeq" id="WP_048080967.1">
    <property type="nucleotide sequence ID" value="NZ_JAPVER010000020.1"/>
</dbReference>
<name>A0A9E5AAC7_9EURY</name>
<sequence length="165" mass="17626">MKTQKVKAGGALVCNGKDGVIGAVLKYENKNCILTAFHVLKVGGCSLGDTLKVNGFKAKVIEISVDHDLAVAEVYAPESALKFSNIEKPEIGSAYALKGKFKNPCNIMTLGRTYHYLSFSFQTLPLPGDSGSPIIQNGNVVGILASVFYNNATGIAVSLEIFRKQ</sequence>
<organism evidence="2">
    <name type="scientific">Methanobacterium veterum</name>
    <dbReference type="NCBI Taxonomy" id="408577"/>
    <lineage>
        <taxon>Archaea</taxon>
        <taxon>Methanobacteriati</taxon>
        <taxon>Methanobacteriota</taxon>
        <taxon>Methanomada group</taxon>
        <taxon>Methanobacteria</taxon>
        <taxon>Methanobacteriales</taxon>
        <taxon>Methanobacteriaceae</taxon>
        <taxon>Methanobacterium</taxon>
    </lineage>
</organism>
<evidence type="ECO:0000313" key="1">
    <source>
        <dbReference type="EMBL" id="MCZ3366613.1"/>
    </source>
</evidence>
<dbReference type="AlphaFoldDB" id="A0A9E5AAC7"/>
<dbReference type="Pfam" id="PF13365">
    <property type="entry name" value="Trypsin_2"/>
    <property type="match status" value="1"/>
</dbReference>
<dbReference type="Gene3D" id="2.40.10.10">
    <property type="entry name" value="Trypsin-like serine proteases"/>
    <property type="match status" value="2"/>
</dbReference>
<gene>
    <name evidence="2" type="ORF">O3H35_16460</name>
    <name evidence="1" type="ORF">O3H54_12050</name>
</gene>
<dbReference type="EMBL" id="JAPVER010000020">
    <property type="protein sequence ID" value="MCZ3366613.1"/>
    <property type="molecule type" value="Genomic_DNA"/>
</dbReference>
<dbReference type="InterPro" id="IPR009003">
    <property type="entry name" value="Peptidase_S1_PA"/>
</dbReference>
<dbReference type="Proteomes" id="UP001068021">
    <property type="component" value="Unassembled WGS sequence"/>
</dbReference>
<protein>
    <recommendedName>
        <fullName evidence="4">Serine protease</fullName>
    </recommendedName>
</protein>
<evidence type="ECO:0000313" key="3">
    <source>
        <dbReference type="Proteomes" id="UP001068021"/>
    </source>
</evidence>
<dbReference type="EMBL" id="JAPVES010000030">
    <property type="protein sequence ID" value="MCZ3374243.1"/>
    <property type="molecule type" value="Genomic_DNA"/>
</dbReference>
<reference evidence="2" key="1">
    <citation type="submission" date="2022-12" db="EMBL/GenBank/DDBJ databases">
        <title>Reclassification of two methanogenic archaea species isolated from the Kolyma lowland permafrost.</title>
        <authorList>
            <person name="Trubitsyn V.E."/>
            <person name="Rivkina E.M."/>
            <person name="Shcherbakova V.A."/>
        </authorList>
    </citation>
    <scope>NUCLEOTIDE SEQUENCE</scope>
    <source>
        <strain evidence="1">M2</strain>
        <strain evidence="2">MK4</strain>
    </source>
</reference>
<dbReference type="InterPro" id="IPR043504">
    <property type="entry name" value="Peptidase_S1_PA_chymotrypsin"/>
</dbReference>
<comment type="caution">
    <text evidence="2">The sequence shown here is derived from an EMBL/GenBank/DDBJ whole genome shotgun (WGS) entry which is preliminary data.</text>
</comment>